<protein>
    <submittedName>
        <fullName evidence="3">Phycocyanobilin lyase</fullName>
    </submittedName>
</protein>
<dbReference type="GO" id="GO:0016829">
    <property type="term" value="F:lyase activity"/>
    <property type="evidence" value="ECO:0007669"/>
    <property type="project" value="UniProtKB-KW"/>
</dbReference>
<keyword evidence="2" id="KW-0605">Phycobilisome</keyword>
<dbReference type="PANTHER" id="PTHR12697">
    <property type="entry name" value="PBS LYASE HEAT-LIKE PROTEIN"/>
    <property type="match status" value="1"/>
</dbReference>
<dbReference type="STRING" id="1921803.NIES593_03830"/>
<dbReference type="InterPro" id="IPR004155">
    <property type="entry name" value="PBS_lyase_HEAT"/>
</dbReference>
<keyword evidence="1" id="KW-0042">Antenna complex</keyword>
<proteinExistence type="predicted"/>
<dbReference type="GO" id="GO:0030089">
    <property type="term" value="C:phycobilisome"/>
    <property type="evidence" value="ECO:0007669"/>
    <property type="project" value="UniProtKB-KW"/>
</dbReference>
<dbReference type="EMBL" id="MRCB01000002">
    <property type="protein sequence ID" value="OKH26211.1"/>
    <property type="molecule type" value="Genomic_DNA"/>
</dbReference>
<sequence length="218" mass="24388">MEINQIEACLKSSDSQDRLKAIVELRRYDSKIAVPLLLTRIRDQEFIVRSFVAMGLGRKQSAEAFAALLELMQFDRDPNVRSEAANSLSFYGEIAMPHLVTTFYRDDHWLVRRSILAAMVELNSPEELFEVCACGLEGEDLTVQEASVNALGLLAGTIREDAALEKLLALVKADWWRMRAGVAKALAKFDDPRAKEALLQLKEDADHRVVGAVLESLL</sequence>
<evidence type="ECO:0000256" key="1">
    <source>
        <dbReference type="ARBA" id="ARBA00022549"/>
    </source>
</evidence>
<dbReference type="GO" id="GO:0016491">
    <property type="term" value="F:oxidoreductase activity"/>
    <property type="evidence" value="ECO:0007669"/>
    <property type="project" value="TreeGrafter"/>
</dbReference>
<evidence type="ECO:0000256" key="2">
    <source>
        <dbReference type="ARBA" id="ARBA00022738"/>
    </source>
</evidence>
<dbReference type="InterPro" id="IPR011989">
    <property type="entry name" value="ARM-like"/>
</dbReference>
<dbReference type="RefSeq" id="WP_073598317.1">
    <property type="nucleotide sequence ID" value="NZ_MRCB01000002.1"/>
</dbReference>
<name>A0A1U7HRL3_9CYAN</name>
<evidence type="ECO:0000313" key="4">
    <source>
        <dbReference type="Proteomes" id="UP000186868"/>
    </source>
</evidence>
<keyword evidence="3" id="KW-0456">Lyase</keyword>
<keyword evidence="4" id="KW-1185">Reference proteome</keyword>
<dbReference type="SUPFAM" id="SSF48371">
    <property type="entry name" value="ARM repeat"/>
    <property type="match status" value="1"/>
</dbReference>
<dbReference type="Proteomes" id="UP000186868">
    <property type="component" value="Unassembled WGS sequence"/>
</dbReference>
<gene>
    <name evidence="3" type="ORF">NIES593_03830</name>
</gene>
<dbReference type="Gene3D" id="1.25.10.10">
    <property type="entry name" value="Leucine-rich Repeat Variant"/>
    <property type="match status" value="2"/>
</dbReference>
<dbReference type="SMART" id="SM00567">
    <property type="entry name" value="EZ_HEAT"/>
    <property type="match status" value="4"/>
</dbReference>
<dbReference type="InterPro" id="IPR016024">
    <property type="entry name" value="ARM-type_fold"/>
</dbReference>
<organism evidence="3 4">
    <name type="scientific">Hydrococcus rivularis NIES-593</name>
    <dbReference type="NCBI Taxonomy" id="1921803"/>
    <lineage>
        <taxon>Bacteria</taxon>
        <taxon>Bacillati</taxon>
        <taxon>Cyanobacteriota</taxon>
        <taxon>Cyanophyceae</taxon>
        <taxon>Pleurocapsales</taxon>
        <taxon>Hydrococcaceae</taxon>
        <taxon>Hydrococcus</taxon>
    </lineage>
</organism>
<comment type="caution">
    <text evidence="3">The sequence shown here is derived from an EMBL/GenBank/DDBJ whole genome shotgun (WGS) entry which is preliminary data.</text>
</comment>
<dbReference type="AlphaFoldDB" id="A0A1U7HRL3"/>
<accession>A0A1U7HRL3</accession>
<dbReference type="OrthoDB" id="423355at2"/>
<dbReference type="Pfam" id="PF13646">
    <property type="entry name" value="HEAT_2"/>
    <property type="match status" value="2"/>
</dbReference>
<reference evidence="3 4" key="1">
    <citation type="submission" date="2016-11" db="EMBL/GenBank/DDBJ databases">
        <title>Draft Genome Sequences of Nine Cyanobacterial Strains from Diverse Habitats.</title>
        <authorList>
            <person name="Zhu T."/>
            <person name="Hou S."/>
            <person name="Lu X."/>
            <person name="Hess W.R."/>
        </authorList>
    </citation>
    <scope>NUCLEOTIDE SEQUENCE [LARGE SCALE GENOMIC DNA]</scope>
    <source>
        <strain evidence="3 4">NIES-593</strain>
    </source>
</reference>
<dbReference type="PANTHER" id="PTHR12697:SF5">
    <property type="entry name" value="DEOXYHYPUSINE HYDROXYLASE"/>
    <property type="match status" value="1"/>
</dbReference>
<evidence type="ECO:0000313" key="3">
    <source>
        <dbReference type="EMBL" id="OKH26211.1"/>
    </source>
</evidence>